<dbReference type="SUPFAM" id="SSF47384">
    <property type="entry name" value="Homodimeric domain of signal transducing histidine kinase"/>
    <property type="match status" value="1"/>
</dbReference>
<dbReference type="CDD" id="cd00082">
    <property type="entry name" value="HisKA"/>
    <property type="match status" value="1"/>
</dbReference>
<proteinExistence type="predicted"/>
<keyword evidence="11" id="KW-1185">Reference proteome</keyword>
<dbReference type="SMART" id="SM00388">
    <property type="entry name" value="HisKA"/>
    <property type="match status" value="1"/>
</dbReference>
<dbReference type="FunFam" id="3.30.565.10:FF:000006">
    <property type="entry name" value="Sensor histidine kinase WalK"/>
    <property type="match status" value="1"/>
</dbReference>
<dbReference type="PANTHER" id="PTHR43711:SF28">
    <property type="entry name" value="SENSOR HISTIDINE KINASE YXDK"/>
    <property type="match status" value="1"/>
</dbReference>
<dbReference type="Pfam" id="PF00512">
    <property type="entry name" value="HisKA"/>
    <property type="match status" value="1"/>
</dbReference>
<dbReference type="InterPro" id="IPR003661">
    <property type="entry name" value="HisK_dim/P_dom"/>
</dbReference>
<dbReference type="Gene3D" id="1.10.287.130">
    <property type="match status" value="1"/>
</dbReference>
<keyword evidence="5 10" id="KW-0418">Kinase</keyword>
<keyword evidence="4" id="KW-0808">Transferase</keyword>
<evidence type="ECO:0000256" key="1">
    <source>
        <dbReference type="ARBA" id="ARBA00000085"/>
    </source>
</evidence>
<dbReference type="Pfam" id="PF02518">
    <property type="entry name" value="HATPase_c"/>
    <property type="match status" value="1"/>
</dbReference>
<evidence type="ECO:0000256" key="3">
    <source>
        <dbReference type="ARBA" id="ARBA00022553"/>
    </source>
</evidence>
<dbReference type="SUPFAM" id="SSF55874">
    <property type="entry name" value="ATPase domain of HSP90 chaperone/DNA topoisomerase II/histidine kinase"/>
    <property type="match status" value="1"/>
</dbReference>
<dbReference type="EMBL" id="LR593886">
    <property type="protein sequence ID" value="VTR97327.1"/>
    <property type="molecule type" value="Genomic_DNA"/>
</dbReference>
<dbReference type="PROSITE" id="PS50109">
    <property type="entry name" value="HIS_KIN"/>
    <property type="match status" value="1"/>
</dbReference>
<dbReference type="EC" id="2.7.13.3" evidence="2"/>
<organism evidence="10 11">
    <name type="scientific">Gemmata massiliana</name>
    <dbReference type="NCBI Taxonomy" id="1210884"/>
    <lineage>
        <taxon>Bacteria</taxon>
        <taxon>Pseudomonadati</taxon>
        <taxon>Planctomycetota</taxon>
        <taxon>Planctomycetia</taxon>
        <taxon>Gemmatales</taxon>
        <taxon>Gemmataceae</taxon>
        <taxon>Gemmata</taxon>
    </lineage>
</organism>
<protein>
    <recommendedName>
        <fullName evidence="2">histidine kinase</fullName>
        <ecNumber evidence="2">2.7.13.3</ecNumber>
    </recommendedName>
</protein>
<keyword evidence="6" id="KW-0902">Two-component regulatory system</keyword>
<dbReference type="SMART" id="SM00387">
    <property type="entry name" value="HATPase_c"/>
    <property type="match status" value="1"/>
</dbReference>
<dbReference type="InterPro" id="IPR050736">
    <property type="entry name" value="Sensor_HK_Regulatory"/>
</dbReference>
<evidence type="ECO:0000256" key="4">
    <source>
        <dbReference type="ARBA" id="ARBA00022679"/>
    </source>
</evidence>
<keyword evidence="8" id="KW-0812">Transmembrane</keyword>
<dbReference type="GO" id="GO:0000155">
    <property type="term" value="F:phosphorelay sensor kinase activity"/>
    <property type="evidence" value="ECO:0007669"/>
    <property type="project" value="InterPro"/>
</dbReference>
<dbReference type="AlphaFoldDB" id="A0A6P2D8Z2"/>
<evidence type="ECO:0000313" key="11">
    <source>
        <dbReference type="Proteomes" id="UP000464178"/>
    </source>
</evidence>
<keyword evidence="3" id="KW-0597">Phosphoprotein</keyword>
<dbReference type="KEGG" id="gms:SOIL9_07760"/>
<comment type="catalytic activity">
    <reaction evidence="1">
        <text>ATP + protein L-histidine = ADP + protein N-phospho-L-histidine.</text>
        <dbReference type="EC" id="2.7.13.3"/>
    </reaction>
</comment>
<gene>
    <name evidence="10" type="ORF">SOIL9_07760</name>
</gene>
<keyword evidence="8" id="KW-0472">Membrane</keyword>
<dbReference type="PANTHER" id="PTHR43711">
    <property type="entry name" value="TWO-COMPONENT HISTIDINE KINASE"/>
    <property type="match status" value="1"/>
</dbReference>
<dbReference type="RefSeq" id="WP_162671153.1">
    <property type="nucleotide sequence ID" value="NZ_LR593886.1"/>
</dbReference>
<evidence type="ECO:0000256" key="5">
    <source>
        <dbReference type="ARBA" id="ARBA00022777"/>
    </source>
</evidence>
<dbReference type="InterPro" id="IPR036097">
    <property type="entry name" value="HisK_dim/P_sf"/>
</dbReference>
<evidence type="ECO:0000256" key="8">
    <source>
        <dbReference type="SAM" id="Phobius"/>
    </source>
</evidence>
<evidence type="ECO:0000259" key="9">
    <source>
        <dbReference type="PROSITE" id="PS50109"/>
    </source>
</evidence>
<feature type="transmembrane region" description="Helical" evidence="8">
    <location>
        <begin position="364"/>
        <end position="383"/>
    </location>
</feature>
<dbReference type="PRINTS" id="PR00344">
    <property type="entry name" value="BCTRLSENSOR"/>
</dbReference>
<dbReference type="InterPro" id="IPR036890">
    <property type="entry name" value="HATPase_C_sf"/>
</dbReference>
<dbReference type="InterPro" id="IPR004358">
    <property type="entry name" value="Sig_transdc_His_kin-like_C"/>
</dbReference>
<evidence type="ECO:0000313" key="10">
    <source>
        <dbReference type="EMBL" id="VTR97327.1"/>
    </source>
</evidence>
<dbReference type="CDD" id="cd00075">
    <property type="entry name" value="HATPase"/>
    <property type="match status" value="1"/>
</dbReference>
<sequence>MRSIRRSLLAYLLVLLALALGAVGVLVDGFAIDAIRAREKSESDNIEHAFKVRHQEAKAKFDADLMTESKALAKEAHYKLSLLLGQTEPLRRLSPSEQVAVQIGGAVLGHNLEFRRPPGGGPGGPGPRPEPQPQPPLRASEDEARQYSLRLGLLRNVPGPNLWSHLAPAAATEPHLRGNDSRRAYPYWVEFDGPRFVVRVQEAFRKVFTDDEHSFPYQFQFTLVATYPNRVRNVAVIRSEGIHEDLAVDPAFLEPTEELEPKLEDITDPGLGACRRIVTGTWANGRPNVFWLVLPTPPTPTTPSRFLIQPWRGADMGLRVIVQTIRPYSDLDARLAADQQTRDEQLERVRAETRIELAQFRGRLILIGAGTFAALVLGGWFFVARGLAPLQMLSDAVSQVSEKDFRLPVVAHELGRELAPIHARITQTLTLLQRAFEREKQAVADISHELRTPIASLLATIDVALRKPRTPEQYRTTLEECRLISKQLGQLVERIMTLASLDAGNDHTHITRTDAGELAIGCAAVIRPLAAANNLSVAVNTDEVAVDTDPGKLREVLMNLLHNAVEYNSPNGTIDLAVRREGEAVVFEVRDTGIGMTPEVRERIFERFYRADSSRHATGVHAGLGLAIVKEYVARLNGSIEVESEPGAGTTFRVTLSTPASEPAPSAITRMKAPRDVVPSGS</sequence>
<feature type="compositionally biased region" description="Pro residues" evidence="7">
    <location>
        <begin position="124"/>
        <end position="136"/>
    </location>
</feature>
<feature type="domain" description="Histidine kinase" evidence="9">
    <location>
        <begin position="445"/>
        <end position="660"/>
    </location>
</feature>
<dbReference type="InterPro" id="IPR005467">
    <property type="entry name" value="His_kinase_dom"/>
</dbReference>
<feature type="region of interest" description="Disordered" evidence="7">
    <location>
        <begin position="112"/>
        <end position="142"/>
    </location>
</feature>
<evidence type="ECO:0000256" key="7">
    <source>
        <dbReference type="SAM" id="MobiDB-lite"/>
    </source>
</evidence>
<evidence type="ECO:0000256" key="6">
    <source>
        <dbReference type="ARBA" id="ARBA00023012"/>
    </source>
</evidence>
<dbReference type="Proteomes" id="UP000464178">
    <property type="component" value="Chromosome"/>
</dbReference>
<dbReference type="Gene3D" id="3.30.565.10">
    <property type="entry name" value="Histidine kinase-like ATPase, C-terminal domain"/>
    <property type="match status" value="1"/>
</dbReference>
<evidence type="ECO:0000256" key="2">
    <source>
        <dbReference type="ARBA" id="ARBA00012438"/>
    </source>
</evidence>
<accession>A0A6P2D8Z2</accession>
<keyword evidence="8" id="KW-1133">Transmembrane helix</keyword>
<dbReference type="InterPro" id="IPR003594">
    <property type="entry name" value="HATPase_dom"/>
</dbReference>
<name>A0A6P2D8Z2_9BACT</name>
<reference evidence="10 11" key="1">
    <citation type="submission" date="2019-05" db="EMBL/GenBank/DDBJ databases">
        <authorList>
            <consortium name="Science for Life Laboratories"/>
        </authorList>
    </citation>
    <scope>NUCLEOTIDE SEQUENCE [LARGE SCALE GENOMIC DNA]</scope>
    <source>
        <strain evidence="10">Soil9</strain>
    </source>
</reference>